<accession>A0A0J9XNQ2</accession>
<dbReference type="AlphaFoldDB" id="A0A0J9XNQ2"/>
<keyword evidence="1" id="KW-0812">Transmembrane</keyword>
<sequence length="125" mass="14113">MKVGLVWYFTVIANCVSIKYVEVNILAFHGNPNANTANAYDYREIRRKDSRKREIFRSIDKRSIRHQRYDEFMADMIIKHSKAVALTIGLSATATIVIIATAVAAGAIIQCSLCYDQFIPESVVL</sequence>
<keyword evidence="1" id="KW-0472">Membrane</keyword>
<dbReference type="EMBL" id="LN856555">
    <property type="protein sequence ID" value="CDP91772.1"/>
    <property type="molecule type" value="Genomic_DNA"/>
</dbReference>
<reference evidence="2" key="2">
    <citation type="submission" date="2012-12" db="EMBL/GenBank/DDBJ databases">
        <authorList>
            <person name="Gao Y.W."/>
            <person name="Fan S.T."/>
            <person name="Sun H.T."/>
            <person name="Wang Z."/>
            <person name="Gao X.L."/>
            <person name="Li Y.G."/>
            <person name="Wang T.C."/>
            <person name="Zhang K."/>
            <person name="Xu W.W."/>
            <person name="Yu Z.J."/>
            <person name="Xia X.Z."/>
        </authorList>
    </citation>
    <scope>NUCLEOTIDE SEQUENCE</scope>
    <source>
        <strain evidence="2">FR3</strain>
    </source>
</reference>
<name>A0A0J9XNQ2_BRUMA</name>
<dbReference type="WormBase" id="Bm1153">
    <property type="protein sequence ID" value="BM42526"/>
    <property type="gene ID" value="WBGene00221414"/>
</dbReference>
<dbReference type="OMA" id="FTVIANC"/>
<gene>
    <name evidence="2 3" type="ORF">Bm1153</name>
    <name evidence="2" type="ORF">BM_Bm1153</name>
</gene>
<feature type="transmembrane region" description="Helical" evidence="1">
    <location>
        <begin position="83"/>
        <end position="109"/>
    </location>
</feature>
<proteinExistence type="predicted"/>
<protein>
    <submittedName>
        <fullName evidence="2">Bm1153</fullName>
    </submittedName>
</protein>
<evidence type="ECO:0000256" key="1">
    <source>
        <dbReference type="SAM" id="Phobius"/>
    </source>
</evidence>
<evidence type="ECO:0000313" key="2">
    <source>
        <dbReference type="EMBL" id="CDP91772.1"/>
    </source>
</evidence>
<evidence type="ECO:0000313" key="3">
    <source>
        <dbReference type="WormBase" id="Bm1153"/>
    </source>
</evidence>
<keyword evidence="1" id="KW-1133">Transmembrane helix</keyword>
<organism evidence="2">
    <name type="scientific">Brugia malayi</name>
    <name type="common">Filarial nematode worm</name>
    <dbReference type="NCBI Taxonomy" id="6279"/>
    <lineage>
        <taxon>Eukaryota</taxon>
        <taxon>Metazoa</taxon>
        <taxon>Ecdysozoa</taxon>
        <taxon>Nematoda</taxon>
        <taxon>Chromadorea</taxon>
        <taxon>Rhabditida</taxon>
        <taxon>Spirurina</taxon>
        <taxon>Spiruromorpha</taxon>
        <taxon>Filarioidea</taxon>
        <taxon>Onchocercidae</taxon>
        <taxon>Brugia</taxon>
    </lineage>
</organism>
<reference evidence="2" key="1">
    <citation type="journal article" date="2007" name="Science">
        <title>Draft genome of the filarial nematode parasite Brugia malayi.</title>
        <authorList>
            <person name="Ghedin E."/>
            <person name="Wang S."/>
            <person name="Spiro D."/>
            <person name="Caler E."/>
            <person name="Zhao Q."/>
            <person name="Crabtree J."/>
            <person name="Allen J.E."/>
            <person name="Delcher A.L."/>
            <person name="Guiliano D.B."/>
            <person name="Miranda-Saavedra D."/>
            <person name="Angiuoli S.V."/>
            <person name="Creasy T."/>
            <person name="Amedeo P."/>
            <person name="Haas B."/>
            <person name="El-Sayed N.M."/>
            <person name="Wortman J.R."/>
            <person name="Feldblyum T."/>
            <person name="Tallon L."/>
            <person name="Schatz M."/>
            <person name="Shumway M."/>
            <person name="Koo H."/>
            <person name="Salzberg S.L."/>
            <person name="Schobel S."/>
            <person name="Pertea M."/>
            <person name="Pop M."/>
            <person name="White O."/>
            <person name="Barton G.J."/>
            <person name="Carlow C.K."/>
            <person name="Crawford M.J."/>
            <person name="Daub J."/>
            <person name="Dimmic M.W."/>
            <person name="Estes C.F."/>
            <person name="Foster J.M."/>
            <person name="Ganatra M."/>
            <person name="Gregory W.F."/>
            <person name="Johnson N.M."/>
            <person name="Jin J."/>
            <person name="Komuniecki R."/>
            <person name="Korf I."/>
            <person name="Kumar S."/>
            <person name="Laney S."/>
            <person name="Li B.W."/>
            <person name="Li W."/>
            <person name="Lindblom T.H."/>
            <person name="Lustigman S."/>
            <person name="Ma D."/>
            <person name="Maina C.V."/>
            <person name="Martin D.M."/>
            <person name="McCarter J.P."/>
            <person name="McReynolds L."/>
            <person name="Mitreva M."/>
            <person name="Nutman T.B."/>
            <person name="Parkinson J."/>
            <person name="Peregrin-Alvarez J.M."/>
            <person name="Poole C."/>
            <person name="Ren Q."/>
            <person name="Saunders L."/>
            <person name="Sluder A.E."/>
            <person name="Smith K."/>
            <person name="Stanke M."/>
            <person name="Unnasch T.R."/>
            <person name="Ware J."/>
            <person name="Wei A.D."/>
            <person name="Weil G."/>
            <person name="Williams D.J."/>
            <person name="Zhang Y."/>
            <person name="Williams S.A."/>
            <person name="Fraser-Liggett C."/>
            <person name="Slatko B."/>
            <person name="Blaxter M.L."/>
            <person name="Scott A.L."/>
        </authorList>
    </citation>
    <scope>NUCLEOTIDE SEQUENCE</scope>
    <source>
        <strain evidence="2">FR3</strain>
    </source>
</reference>